<reference evidence="8 9" key="1">
    <citation type="submission" date="2015-12" db="EMBL/GenBank/DDBJ databases">
        <title>The genome of Folsomia candida.</title>
        <authorList>
            <person name="Faddeeva A."/>
            <person name="Derks M.F."/>
            <person name="Anvar Y."/>
            <person name="Smit S."/>
            <person name="Van Straalen N."/>
            <person name="Roelofs D."/>
        </authorList>
    </citation>
    <scope>NUCLEOTIDE SEQUENCE [LARGE SCALE GENOMIC DNA]</scope>
    <source>
        <strain evidence="8 9">VU population</strain>
        <tissue evidence="8">Whole body</tissue>
    </source>
</reference>
<dbReference type="AlphaFoldDB" id="A0A226CYR1"/>
<feature type="region of interest" description="Disordered" evidence="6">
    <location>
        <begin position="29"/>
        <end position="70"/>
    </location>
</feature>
<dbReference type="InterPro" id="IPR036322">
    <property type="entry name" value="WD40_repeat_dom_sf"/>
</dbReference>
<comment type="similarity">
    <text evidence="1">Belongs to the WD repeat CDC20/Fizzy family.</text>
</comment>
<feature type="domain" description="CDC20/Fizzy WD40" evidence="7">
    <location>
        <begin position="161"/>
        <end position="453"/>
    </location>
</feature>
<dbReference type="GO" id="GO:0031145">
    <property type="term" value="P:anaphase-promoting complex-dependent catabolic process"/>
    <property type="evidence" value="ECO:0007669"/>
    <property type="project" value="TreeGrafter"/>
</dbReference>
<dbReference type="STRING" id="158441.A0A226CYR1"/>
<keyword evidence="9" id="KW-1185">Reference proteome</keyword>
<dbReference type="GO" id="GO:0005680">
    <property type="term" value="C:anaphase-promoting complex"/>
    <property type="evidence" value="ECO:0007669"/>
    <property type="project" value="TreeGrafter"/>
</dbReference>
<evidence type="ECO:0000256" key="2">
    <source>
        <dbReference type="ARBA" id="ARBA00022574"/>
    </source>
</evidence>
<evidence type="ECO:0000256" key="6">
    <source>
        <dbReference type="SAM" id="MobiDB-lite"/>
    </source>
</evidence>
<dbReference type="GO" id="GO:1990757">
    <property type="term" value="F:ubiquitin ligase activator activity"/>
    <property type="evidence" value="ECO:0007669"/>
    <property type="project" value="TreeGrafter"/>
</dbReference>
<dbReference type="Pfam" id="PF24807">
    <property type="entry name" value="WD40_CDC20-Fz"/>
    <property type="match status" value="1"/>
</dbReference>
<keyword evidence="2 5" id="KW-0853">WD repeat</keyword>
<feature type="repeat" description="WD" evidence="5">
    <location>
        <begin position="206"/>
        <end position="247"/>
    </location>
</feature>
<feature type="compositionally biased region" description="Low complexity" evidence="6">
    <location>
        <begin position="35"/>
        <end position="47"/>
    </location>
</feature>
<evidence type="ECO:0000313" key="9">
    <source>
        <dbReference type="Proteomes" id="UP000198287"/>
    </source>
</evidence>
<dbReference type="PANTHER" id="PTHR19918">
    <property type="entry name" value="CELL DIVISION CYCLE 20 CDC20 FIZZY -RELATED"/>
    <property type="match status" value="1"/>
</dbReference>
<dbReference type="GO" id="GO:0010997">
    <property type="term" value="F:anaphase-promoting complex binding"/>
    <property type="evidence" value="ECO:0007669"/>
    <property type="project" value="InterPro"/>
</dbReference>
<dbReference type="PROSITE" id="PS50294">
    <property type="entry name" value="WD_REPEATS_REGION"/>
    <property type="match status" value="2"/>
</dbReference>
<evidence type="ECO:0000256" key="5">
    <source>
        <dbReference type="PROSITE-ProRule" id="PRU00221"/>
    </source>
</evidence>
<dbReference type="InterPro" id="IPR033010">
    <property type="entry name" value="Cdc20/Fizzy"/>
</dbReference>
<protein>
    <submittedName>
        <fullName evidence="8">Fizzy-related protein</fullName>
    </submittedName>
</protein>
<gene>
    <name evidence="8" type="ORF">Fcan01_27626</name>
</gene>
<dbReference type="OrthoDB" id="10263272at2759"/>
<proteinExistence type="inferred from homology"/>
<feature type="repeat" description="WD" evidence="5">
    <location>
        <begin position="292"/>
        <end position="333"/>
    </location>
</feature>
<dbReference type="Proteomes" id="UP000198287">
    <property type="component" value="Unassembled WGS sequence"/>
</dbReference>
<evidence type="ECO:0000256" key="4">
    <source>
        <dbReference type="ARBA" id="ARBA00023306"/>
    </source>
</evidence>
<keyword evidence="3" id="KW-0677">Repeat</keyword>
<dbReference type="PROSITE" id="PS50082">
    <property type="entry name" value="WD_REPEATS_2"/>
    <property type="match status" value="3"/>
</dbReference>
<accession>A0A226CYR1</accession>
<evidence type="ECO:0000313" key="8">
    <source>
        <dbReference type="EMBL" id="OXA37617.1"/>
    </source>
</evidence>
<dbReference type="GO" id="GO:1905786">
    <property type="term" value="P:positive regulation of anaphase-promoting complex-dependent catabolic process"/>
    <property type="evidence" value="ECO:0007669"/>
    <property type="project" value="TreeGrafter"/>
</dbReference>
<dbReference type="SMART" id="SM00320">
    <property type="entry name" value="WD40"/>
    <property type="match status" value="6"/>
</dbReference>
<evidence type="ECO:0000259" key="7">
    <source>
        <dbReference type="Pfam" id="PF24807"/>
    </source>
</evidence>
<dbReference type="InterPro" id="IPR056150">
    <property type="entry name" value="WD40_CDC20-Fz"/>
</dbReference>
<feature type="repeat" description="WD" evidence="5">
    <location>
        <begin position="422"/>
        <end position="455"/>
    </location>
</feature>
<dbReference type="InterPro" id="IPR001680">
    <property type="entry name" value="WD40_rpt"/>
</dbReference>
<dbReference type="SUPFAM" id="SSF50978">
    <property type="entry name" value="WD40 repeat-like"/>
    <property type="match status" value="1"/>
</dbReference>
<evidence type="ECO:0000256" key="1">
    <source>
        <dbReference type="ARBA" id="ARBA00006445"/>
    </source>
</evidence>
<name>A0A226CYR1_FOLCA</name>
<dbReference type="Gene3D" id="2.130.10.10">
    <property type="entry name" value="YVTN repeat-like/Quinoprotein amine dehydrogenase"/>
    <property type="match status" value="1"/>
</dbReference>
<organism evidence="8 9">
    <name type="scientific">Folsomia candida</name>
    <name type="common">Springtail</name>
    <dbReference type="NCBI Taxonomy" id="158441"/>
    <lineage>
        <taxon>Eukaryota</taxon>
        <taxon>Metazoa</taxon>
        <taxon>Ecdysozoa</taxon>
        <taxon>Arthropoda</taxon>
        <taxon>Hexapoda</taxon>
        <taxon>Collembola</taxon>
        <taxon>Entomobryomorpha</taxon>
        <taxon>Isotomoidea</taxon>
        <taxon>Isotomidae</taxon>
        <taxon>Proisotominae</taxon>
        <taxon>Folsomia</taxon>
    </lineage>
</organism>
<sequence>MHVQNHHTPPKPRHGDRFIPIRAGKTWESFPMISPPSSSSSLKLSKPGDANNRSLGPRNENLSENNATENDRPRIYASLLKNEVLGDQIDDCGVLTPQSRVTPSRRLFNFDSSERTNFLNSPSSPYSLSPISPNSAQLLQQRFCPPAARKISKYPFKLIFAPTLSDDFYLHLVDWSAQDVLAVSLESYVYLWSLSAVNGNVVKLCEIGGGDTVTSVAWNEKGTQLAVGTHTGLVQIWDVTTKTLLTSIWGHSARVGVMAWSEGGNVISTGSKDCSISESDLREHRHMLDKRRYGHLEEVCGLAWSPDNEFLASGGGDGRVNVWNRHFSKPVHTYTEHTAAVKAIAWSPHHHGLLASGGGTADQKVRFWNTAMGQEIRCVPMGSQICNLAWSKHSQEFVTTHGFSGNNISIWNYPSCQQVDELRGHYDRVLYMSMSPSGEDIVTGAGDGRLKLWKVFRKGKPRKERVKSRLSLYDKIR</sequence>
<dbReference type="PANTHER" id="PTHR19918:SF1">
    <property type="entry name" value="FIZZY-RELATED PROTEIN HOMOLOG"/>
    <property type="match status" value="1"/>
</dbReference>
<dbReference type="EMBL" id="LNIX01000055">
    <property type="protein sequence ID" value="OXA37617.1"/>
    <property type="molecule type" value="Genomic_DNA"/>
</dbReference>
<evidence type="ECO:0000256" key="3">
    <source>
        <dbReference type="ARBA" id="ARBA00022737"/>
    </source>
</evidence>
<dbReference type="InterPro" id="IPR015943">
    <property type="entry name" value="WD40/YVTN_repeat-like_dom_sf"/>
</dbReference>
<keyword evidence="4" id="KW-0131">Cell cycle</keyword>
<comment type="caution">
    <text evidence="8">The sequence shown here is derived from an EMBL/GenBank/DDBJ whole genome shotgun (WGS) entry which is preliminary data.</text>
</comment>